<dbReference type="GO" id="GO:0042597">
    <property type="term" value="C:periplasmic space"/>
    <property type="evidence" value="ECO:0007669"/>
    <property type="project" value="UniProtKB-SubCell"/>
</dbReference>
<dbReference type="EMBL" id="JAAGAB010000001">
    <property type="protein sequence ID" value="NDU99630.1"/>
    <property type="molecule type" value="Genomic_DNA"/>
</dbReference>
<dbReference type="InterPro" id="IPR050490">
    <property type="entry name" value="Bact_solute-bd_prot1"/>
</dbReference>
<sequence>MWPSSSLPSASCTAAYRRCGAAFKFHRLRERRTNISCLVKLKGYRGFYNDLDQGGQIVKLTTKLLAATAIVSATSAGAVDLEVMHWWTSGGEAAAVQEFATAVNENTEHNWIDGAIAGGGDVARPVMVSRIIGGDPPAAFQFNHGLQAQELIEAGLILDLTDVAEEQGWEDIVNPPSLLDACTYEGRVYCAPVNIHSWQWMWLSNAAFEEAGLEVPETWTEFVEDAPALREAGIVPLAMGGQAWQQNGSFGVMAVALAGLDNLLAVNRDKDASVVRGEAYGQVFQAYADAREMAEGLDVQDWNQATNAVITGEAAAQIMGDWAQGEFAVAGMTAGEDYSCLPGLGEIAILDTGGDAFYFPVTGDPEIEAAQKEMAALMLSPEVQVAFNSVKGSLPIRGDVDLTTVNDCTQKGLDLLANGDTMPSGNQLLSPDTTNQLNDLMTEFWNTPSMTAEDAQERYAQIIEQAS</sequence>
<keyword evidence="8" id="KW-1185">Reference proteome</keyword>
<evidence type="ECO:0000313" key="7">
    <source>
        <dbReference type="EMBL" id="NDU99630.1"/>
    </source>
</evidence>
<keyword evidence="4" id="KW-0732">Signal</keyword>
<dbReference type="Gene3D" id="3.40.190.10">
    <property type="entry name" value="Periplasmic binding protein-like II"/>
    <property type="match status" value="2"/>
</dbReference>
<keyword evidence="3" id="KW-0813">Transport</keyword>
<dbReference type="Pfam" id="PF01547">
    <property type="entry name" value="SBP_bac_1"/>
    <property type="match status" value="1"/>
</dbReference>
<evidence type="ECO:0000256" key="4">
    <source>
        <dbReference type="ARBA" id="ARBA00022729"/>
    </source>
</evidence>
<evidence type="ECO:0000256" key="1">
    <source>
        <dbReference type="ARBA" id="ARBA00004418"/>
    </source>
</evidence>
<comment type="subcellular location">
    <subcellularLocation>
        <location evidence="1">Periplasm</location>
    </subcellularLocation>
</comment>
<evidence type="ECO:0000256" key="2">
    <source>
        <dbReference type="ARBA" id="ARBA00008520"/>
    </source>
</evidence>
<evidence type="ECO:0000256" key="6">
    <source>
        <dbReference type="ARBA" id="ARBA00049753"/>
    </source>
</evidence>
<accession>A0A6B2JF63</accession>
<dbReference type="Proteomes" id="UP000474757">
    <property type="component" value="Unassembled WGS sequence"/>
</dbReference>
<evidence type="ECO:0000256" key="3">
    <source>
        <dbReference type="ARBA" id="ARBA00022448"/>
    </source>
</evidence>
<reference evidence="7 8" key="1">
    <citation type="submission" date="2020-02" db="EMBL/GenBank/DDBJ databases">
        <title>Pseudoroseicyclus tamarix, sp. nov., isolated from offshore sediment of a Tamarix chinensis forest.</title>
        <authorList>
            <person name="Gai Y."/>
        </authorList>
    </citation>
    <scope>NUCLEOTIDE SEQUENCE [LARGE SCALE GENOMIC DNA]</scope>
    <source>
        <strain evidence="7 8">CLL3-39</strain>
    </source>
</reference>
<dbReference type="PANTHER" id="PTHR43649:SF28">
    <property type="entry name" value="BINDING PROTEIN COMPONENT OF ABC SUGAR TRANSPORTER-RELATED"/>
    <property type="match status" value="1"/>
</dbReference>
<protein>
    <recommendedName>
        <fullName evidence="6">Probable sugar-binding periplasmic protein</fullName>
    </recommendedName>
</protein>
<evidence type="ECO:0000256" key="5">
    <source>
        <dbReference type="ARBA" id="ARBA00049629"/>
    </source>
</evidence>
<comment type="similarity">
    <text evidence="2">Belongs to the bacterial solute-binding protein 1 family.</text>
</comment>
<comment type="function">
    <text evidence="5">Part of a binding-protein-dependent transport system for a sugar.</text>
</comment>
<dbReference type="PANTHER" id="PTHR43649">
    <property type="entry name" value="ARABINOSE-BINDING PROTEIN-RELATED"/>
    <property type="match status" value="1"/>
</dbReference>
<gene>
    <name evidence="7" type="ORF">GZA08_01420</name>
</gene>
<evidence type="ECO:0000313" key="8">
    <source>
        <dbReference type="Proteomes" id="UP000474757"/>
    </source>
</evidence>
<proteinExistence type="inferred from homology"/>
<name>A0A6B2JF63_9RHOB</name>
<dbReference type="SUPFAM" id="SSF53850">
    <property type="entry name" value="Periplasmic binding protein-like II"/>
    <property type="match status" value="1"/>
</dbReference>
<organism evidence="7 8">
    <name type="scientific">Pseudoroseicyclus tamaricis</name>
    <dbReference type="NCBI Taxonomy" id="2705421"/>
    <lineage>
        <taxon>Bacteria</taxon>
        <taxon>Pseudomonadati</taxon>
        <taxon>Pseudomonadota</taxon>
        <taxon>Alphaproteobacteria</taxon>
        <taxon>Rhodobacterales</taxon>
        <taxon>Paracoccaceae</taxon>
        <taxon>Pseudoroseicyclus</taxon>
    </lineage>
</organism>
<comment type="caution">
    <text evidence="7">The sequence shown here is derived from an EMBL/GenBank/DDBJ whole genome shotgun (WGS) entry which is preliminary data.</text>
</comment>
<dbReference type="InterPro" id="IPR006059">
    <property type="entry name" value="SBP"/>
</dbReference>
<dbReference type="AlphaFoldDB" id="A0A6B2JF63"/>